<protein>
    <submittedName>
        <fullName evidence="1">Uncharacterized protein</fullName>
    </submittedName>
</protein>
<proteinExistence type="predicted"/>
<accession>A0A0A9CWX5</accession>
<sequence>MTEQAHHDDSHCIGDYGCSITELQKDLQLYTIVTSTFYANGSRQKRKEAKHTKIRVSTSLQVMSTATTKEKLTRQESLQQS</sequence>
<dbReference type="AlphaFoldDB" id="A0A0A9CWX5"/>
<name>A0A0A9CWX5_ARUDO</name>
<reference evidence="1" key="2">
    <citation type="journal article" date="2015" name="Data Brief">
        <title>Shoot transcriptome of the giant reed, Arundo donax.</title>
        <authorList>
            <person name="Barrero R.A."/>
            <person name="Guerrero F.D."/>
            <person name="Moolhuijzen P."/>
            <person name="Goolsby J.A."/>
            <person name="Tidwell J."/>
            <person name="Bellgard S.E."/>
            <person name="Bellgard M.I."/>
        </authorList>
    </citation>
    <scope>NUCLEOTIDE SEQUENCE</scope>
    <source>
        <tissue evidence="1">Shoot tissue taken approximately 20 cm above the soil surface</tissue>
    </source>
</reference>
<evidence type="ECO:0000313" key="1">
    <source>
        <dbReference type="EMBL" id="JAD80839.1"/>
    </source>
</evidence>
<reference evidence="1" key="1">
    <citation type="submission" date="2014-09" db="EMBL/GenBank/DDBJ databases">
        <authorList>
            <person name="Magalhaes I.L.F."/>
            <person name="Oliveira U."/>
            <person name="Santos F.R."/>
            <person name="Vidigal T.H.D.A."/>
            <person name="Brescovit A.D."/>
            <person name="Santos A.J."/>
        </authorList>
    </citation>
    <scope>NUCLEOTIDE SEQUENCE</scope>
    <source>
        <tissue evidence="1">Shoot tissue taken approximately 20 cm above the soil surface</tissue>
    </source>
</reference>
<organism evidence="1">
    <name type="scientific">Arundo donax</name>
    <name type="common">Giant reed</name>
    <name type="synonym">Donax arundinaceus</name>
    <dbReference type="NCBI Taxonomy" id="35708"/>
    <lineage>
        <taxon>Eukaryota</taxon>
        <taxon>Viridiplantae</taxon>
        <taxon>Streptophyta</taxon>
        <taxon>Embryophyta</taxon>
        <taxon>Tracheophyta</taxon>
        <taxon>Spermatophyta</taxon>
        <taxon>Magnoliopsida</taxon>
        <taxon>Liliopsida</taxon>
        <taxon>Poales</taxon>
        <taxon>Poaceae</taxon>
        <taxon>PACMAD clade</taxon>
        <taxon>Arundinoideae</taxon>
        <taxon>Arundineae</taxon>
        <taxon>Arundo</taxon>
    </lineage>
</organism>
<dbReference type="EMBL" id="GBRH01217056">
    <property type="protein sequence ID" value="JAD80839.1"/>
    <property type="molecule type" value="Transcribed_RNA"/>
</dbReference>